<dbReference type="CDD" id="cd00130">
    <property type="entry name" value="PAS"/>
    <property type="match status" value="1"/>
</dbReference>
<keyword evidence="7" id="KW-0547">Nucleotide-binding</keyword>
<dbReference type="Pfam" id="PF08448">
    <property type="entry name" value="PAS_4"/>
    <property type="match status" value="1"/>
</dbReference>
<keyword evidence="8" id="KW-0418">Kinase</keyword>
<dbReference type="RefSeq" id="WP_194500038.1">
    <property type="nucleotide sequence ID" value="NZ_JAENIH010000023.1"/>
</dbReference>
<dbReference type="SUPFAM" id="SSF47384">
    <property type="entry name" value="Homodimeric domain of signal transducing histidine kinase"/>
    <property type="match status" value="1"/>
</dbReference>
<keyword evidence="6" id="KW-0812">Transmembrane</keyword>
<dbReference type="InterPro" id="IPR005467">
    <property type="entry name" value="His_kinase_dom"/>
</dbReference>
<dbReference type="CDD" id="cd00156">
    <property type="entry name" value="REC"/>
    <property type="match status" value="1"/>
</dbReference>
<keyword evidence="13" id="KW-0175">Coiled coil</keyword>
<evidence type="ECO:0000256" key="4">
    <source>
        <dbReference type="ARBA" id="ARBA00022553"/>
    </source>
</evidence>
<keyword evidence="18" id="KW-1185">Reference proteome</keyword>
<feature type="domain" description="PAC" evidence="16">
    <location>
        <begin position="193"/>
        <end position="246"/>
    </location>
</feature>
<evidence type="ECO:0000313" key="17">
    <source>
        <dbReference type="EMBL" id="GHC07258.1"/>
    </source>
</evidence>
<keyword evidence="11" id="KW-0472">Membrane</keyword>
<evidence type="ECO:0000259" key="16">
    <source>
        <dbReference type="PROSITE" id="PS50113"/>
    </source>
</evidence>
<evidence type="ECO:0000256" key="11">
    <source>
        <dbReference type="ARBA" id="ARBA00023136"/>
    </source>
</evidence>
<evidence type="ECO:0000256" key="3">
    <source>
        <dbReference type="ARBA" id="ARBA00012438"/>
    </source>
</evidence>
<dbReference type="Pfam" id="PF00512">
    <property type="entry name" value="HisKA"/>
    <property type="match status" value="1"/>
</dbReference>
<dbReference type="FunFam" id="3.30.565.10:FF:000010">
    <property type="entry name" value="Sensor histidine kinase RcsC"/>
    <property type="match status" value="1"/>
</dbReference>
<dbReference type="SUPFAM" id="SSF55785">
    <property type="entry name" value="PYP-like sensor domain (PAS domain)"/>
    <property type="match status" value="1"/>
</dbReference>
<feature type="modified residue" description="4-aspartylphosphate" evidence="12">
    <location>
        <position position="705"/>
    </location>
</feature>
<dbReference type="PROSITE" id="PS50109">
    <property type="entry name" value="HIS_KIN"/>
    <property type="match status" value="1"/>
</dbReference>
<reference evidence="17" key="1">
    <citation type="journal article" date="2014" name="Int. J. Syst. Evol. Microbiol.">
        <title>Complete genome sequence of Corynebacterium casei LMG S-19264T (=DSM 44701T), isolated from a smear-ripened cheese.</title>
        <authorList>
            <consortium name="US DOE Joint Genome Institute (JGI-PGF)"/>
            <person name="Walter F."/>
            <person name="Albersmeier A."/>
            <person name="Kalinowski J."/>
            <person name="Ruckert C."/>
        </authorList>
    </citation>
    <scope>NUCLEOTIDE SEQUENCE</scope>
    <source>
        <strain evidence="17">KCTC 12870</strain>
    </source>
</reference>
<keyword evidence="4 12" id="KW-0597">Phosphoprotein</keyword>
<dbReference type="InterPro" id="IPR035965">
    <property type="entry name" value="PAS-like_dom_sf"/>
</dbReference>
<dbReference type="PANTHER" id="PTHR45339:SF3">
    <property type="entry name" value="HISTIDINE KINASE"/>
    <property type="match status" value="1"/>
</dbReference>
<evidence type="ECO:0000259" key="15">
    <source>
        <dbReference type="PROSITE" id="PS50110"/>
    </source>
</evidence>
<dbReference type="EMBL" id="BMXG01000017">
    <property type="protein sequence ID" value="GHC07258.1"/>
    <property type="molecule type" value="Genomic_DNA"/>
</dbReference>
<dbReference type="Gene3D" id="3.40.50.2300">
    <property type="match status" value="2"/>
</dbReference>
<feature type="domain" description="Histidine kinase" evidence="14">
    <location>
        <begin position="264"/>
        <end position="485"/>
    </location>
</feature>
<organism evidence="17 18">
    <name type="scientific">Cerasicoccus arenae</name>
    <dbReference type="NCBI Taxonomy" id="424488"/>
    <lineage>
        <taxon>Bacteria</taxon>
        <taxon>Pseudomonadati</taxon>
        <taxon>Verrucomicrobiota</taxon>
        <taxon>Opitutia</taxon>
        <taxon>Puniceicoccales</taxon>
        <taxon>Cerasicoccaceae</taxon>
        <taxon>Cerasicoccus</taxon>
    </lineage>
</organism>
<feature type="domain" description="Response regulatory" evidence="15">
    <location>
        <begin position="656"/>
        <end position="774"/>
    </location>
</feature>
<dbReference type="GO" id="GO:0005886">
    <property type="term" value="C:plasma membrane"/>
    <property type="evidence" value="ECO:0007669"/>
    <property type="project" value="UniProtKB-SubCell"/>
</dbReference>
<evidence type="ECO:0000256" key="12">
    <source>
        <dbReference type="PROSITE-ProRule" id="PRU00169"/>
    </source>
</evidence>
<dbReference type="SMART" id="SM00448">
    <property type="entry name" value="REC"/>
    <property type="match status" value="2"/>
</dbReference>
<dbReference type="Pfam" id="PF00072">
    <property type="entry name" value="Response_reg"/>
    <property type="match status" value="2"/>
</dbReference>
<evidence type="ECO:0000256" key="2">
    <source>
        <dbReference type="ARBA" id="ARBA00004370"/>
    </source>
</evidence>
<dbReference type="GO" id="GO:0000155">
    <property type="term" value="F:phosphorelay sensor kinase activity"/>
    <property type="evidence" value="ECO:0007669"/>
    <property type="project" value="InterPro"/>
</dbReference>
<dbReference type="InterPro" id="IPR004358">
    <property type="entry name" value="Sig_transdc_His_kin-like_C"/>
</dbReference>
<dbReference type="SUPFAM" id="SSF47226">
    <property type="entry name" value="Histidine-containing phosphotransfer domain, HPT domain"/>
    <property type="match status" value="1"/>
</dbReference>
<dbReference type="InterPro" id="IPR003661">
    <property type="entry name" value="HisK_dim/P_dom"/>
</dbReference>
<evidence type="ECO:0000259" key="14">
    <source>
        <dbReference type="PROSITE" id="PS50109"/>
    </source>
</evidence>
<keyword evidence="5" id="KW-0808">Transferase</keyword>
<evidence type="ECO:0000256" key="1">
    <source>
        <dbReference type="ARBA" id="ARBA00000085"/>
    </source>
</evidence>
<dbReference type="CDD" id="cd16922">
    <property type="entry name" value="HATPase_EvgS-ArcB-TorS-like"/>
    <property type="match status" value="1"/>
</dbReference>
<evidence type="ECO:0000256" key="7">
    <source>
        <dbReference type="ARBA" id="ARBA00022741"/>
    </source>
</evidence>
<dbReference type="InterPro" id="IPR036641">
    <property type="entry name" value="HPT_dom_sf"/>
</dbReference>
<gene>
    <name evidence="17" type="ORF">GCM10007047_25410</name>
</gene>
<reference evidence="17" key="2">
    <citation type="submission" date="2020-09" db="EMBL/GenBank/DDBJ databases">
        <authorList>
            <person name="Sun Q."/>
            <person name="Kim S."/>
        </authorList>
    </citation>
    <scope>NUCLEOTIDE SEQUENCE</scope>
    <source>
        <strain evidence="17">KCTC 12870</strain>
    </source>
</reference>
<comment type="catalytic activity">
    <reaction evidence="1">
        <text>ATP + protein L-histidine = ADP + protein N-phospho-L-histidine.</text>
        <dbReference type="EC" id="2.7.13.3"/>
    </reaction>
</comment>
<dbReference type="CDD" id="cd17546">
    <property type="entry name" value="REC_hyHK_CKI1_RcsC-like"/>
    <property type="match status" value="1"/>
</dbReference>
<feature type="coiled-coil region" evidence="13">
    <location>
        <begin position="234"/>
        <end position="264"/>
    </location>
</feature>
<dbReference type="InterPro" id="IPR000014">
    <property type="entry name" value="PAS"/>
</dbReference>
<dbReference type="Proteomes" id="UP000642829">
    <property type="component" value="Unassembled WGS sequence"/>
</dbReference>
<dbReference type="PROSITE" id="PS50113">
    <property type="entry name" value="PAC"/>
    <property type="match status" value="1"/>
</dbReference>
<dbReference type="InterPro" id="IPR036097">
    <property type="entry name" value="HisK_dim/P_sf"/>
</dbReference>
<dbReference type="SUPFAM" id="SSF52172">
    <property type="entry name" value="CheY-like"/>
    <property type="match status" value="2"/>
</dbReference>
<dbReference type="NCBIfam" id="TIGR00229">
    <property type="entry name" value="sensory_box"/>
    <property type="match status" value="1"/>
</dbReference>
<dbReference type="InterPro" id="IPR001789">
    <property type="entry name" value="Sig_transdc_resp-reg_receiver"/>
</dbReference>
<dbReference type="InterPro" id="IPR000700">
    <property type="entry name" value="PAS-assoc_C"/>
</dbReference>
<dbReference type="Pfam" id="PF01627">
    <property type="entry name" value="Hpt"/>
    <property type="match status" value="1"/>
</dbReference>
<dbReference type="Pfam" id="PF02518">
    <property type="entry name" value="HATPase_c"/>
    <property type="match status" value="1"/>
</dbReference>
<name>A0A8J3DIN1_9BACT</name>
<evidence type="ECO:0000256" key="8">
    <source>
        <dbReference type="ARBA" id="ARBA00022777"/>
    </source>
</evidence>
<evidence type="ECO:0000256" key="10">
    <source>
        <dbReference type="ARBA" id="ARBA00022989"/>
    </source>
</evidence>
<evidence type="ECO:0000313" key="18">
    <source>
        <dbReference type="Proteomes" id="UP000642829"/>
    </source>
</evidence>
<dbReference type="FunFam" id="1.10.287.130:FF:000004">
    <property type="entry name" value="Ethylene receptor 1"/>
    <property type="match status" value="1"/>
</dbReference>
<dbReference type="SUPFAM" id="SSF55874">
    <property type="entry name" value="ATPase domain of HSP90 chaperone/DNA topoisomerase II/histidine kinase"/>
    <property type="match status" value="1"/>
</dbReference>
<dbReference type="EC" id="2.7.13.3" evidence="3"/>
<comment type="subcellular location">
    <subcellularLocation>
        <location evidence="2">Membrane</location>
    </subcellularLocation>
</comment>
<evidence type="ECO:0000256" key="9">
    <source>
        <dbReference type="ARBA" id="ARBA00022840"/>
    </source>
</evidence>
<dbReference type="PRINTS" id="PR00344">
    <property type="entry name" value="BCTRLSENSOR"/>
</dbReference>
<evidence type="ECO:0000256" key="5">
    <source>
        <dbReference type="ARBA" id="ARBA00022679"/>
    </source>
</evidence>
<dbReference type="SMART" id="SM00388">
    <property type="entry name" value="HisKA"/>
    <property type="match status" value="1"/>
</dbReference>
<dbReference type="SMART" id="SM00387">
    <property type="entry name" value="HATPase_c"/>
    <property type="match status" value="1"/>
</dbReference>
<evidence type="ECO:0000256" key="6">
    <source>
        <dbReference type="ARBA" id="ARBA00022692"/>
    </source>
</evidence>
<feature type="modified residue" description="4-aspartylphosphate" evidence="12">
    <location>
        <position position="558"/>
    </location>
</feature>
<proteinExistence type="predicted"/>
<comment type="caution">
    <text evidence="17">The sequence shown here is derived from an EMBL/GenBank/DDBJ whole genome shotgun (WGS) entry which is preliminary data.</text>
</comment>
<dbReference type="PROSITE" id="PS50110">
    <property type="entry name" value="RESPONSE_REGULATORY"/>
    <property type="match status" value="2"/>
</dbReference>
<dbReference type="InterPro" id="IPR011006">
    <property type="entry name" value="CheY-like_superfamily"/>
</dbReference>
<accession>A0A8J3DIN1</accession>
<evidence type="ECO:0000256" key="13">
    <source>
        <dbReference type="SAM" id="Coils"/>
    </source>
</evidence>
<dbReference type="InterPro" id="IPR008207">
    <property type="entry name" value="Sig_transdc_His_kin_Hpt_dom"/>
</dbReference>
<keyword evidence="10" id="KW-1133">Transmembrane helix</keyword>
<dbReference type="GO" id="GO:0005524">
    <property type="term" value="F:ATP binding"/>
    <property type="evidence" value="ECO:0007669"/>
    <property type="project" value="UniProtKB-KW"/>
</dbReference>
<dbReference type="InterPro" id="IPR003594">
    <property type="entry name" value="HATPase_dom"/>
</dbReference>
<protein>
    <recommendedName>
        <fullName evidence="3">histidine kinase</fullName>
        <ecNumber evidence="3">2.7.13.3</ecNumber>
    </recommendedName>
</protein>
<dbReference type="InterPro" id="IPR036890">
    <property type="entry name" value="HATPase_C_sf"/>
</dbReference>
<dbReference type="Gene3D" id="1.20.120.160">
    <property type="entry name" value="HPT domain"/>
    <property type="match status" value="1"/>
</dbReference>
<keyword evidence="9" id="KW-0067">ATP-binding</keyword>
<dbReference type="CDD" id="cd00082">
    <property type="entry name" value="HisKA"/>
    <property type="match status" value="1"/>
</dbReference>
<dbReference type="AlphaFoldDB" id="A0A8J3DIN1"/>
<sequence length="899" mass="100870">MTENLAKVMPWPYALCDRKGMVVHCNDVFTRLVGVENSLESGLNIGEFMSTLQAGLQLNSLLAKTEKQAWHGKLKIVGRQNLAVEVLLQADMDTPNHVWLIVMENPVVNGQMILNPRSELRLLQILMDHTLDYVYFTDIHGRFVITNRAFQRALETQYPGQEVGKSIMDFVTKETSRWVSETDQEVLTSLKPIVNHVGLFQIRNGGAHWLQTTKMPVFDHNRLCIGLVSVSRDISEARQTENRLRQAIQRAEQANQAKSDFLANMSHEIRTPINGIIGMSELCLESDVTPDQDRYLQTVLNCSNTLLALVNDVLDFSKIEAGQLELENIDFDLRESIEDTMDQFVTLARDRGLELALKIDPALPSVVSGDPIRFRQVLNNLLSNAVKFTEEGEVIVSVRRLSVKNERLRIEVEVSDTGIGINPTRIENVFDTFIQGDSSTTRKYGGTGLGLSIARKLAKMMGGDVSVRSKLGEGATFIVELEMGCVSSETENEMITLEELHGCRVLIVDDNLTNRQILDEVCRHWGLSPATCDNGVKAIDRLERALEEGNPYQLLLLDQQMPGLSGTDVASLVHSRARLRDIKMIILTSAITQEERLRGSTMGIGRFLTKPVKQNALREAILDAFGLVIEGAKTSDPFFPRGHVMITPPADTSSLRILLVEDNPINQEVAMQRLSKLGHEVTLAGDGIEAVESYQSLKFDLVLMDVQMPKMDGLEATRRIREIEKSIDRRTPIIAMTARAMRGDEQICLDAGMDGYLTKPFRAAKMRDVLEHILERMEMESRATVSGPHYNPKAISKELSEEDREDMYLAARMFHENWEREFKSFNSDGPFDYNVMQHYAHTLKGASGLLRAIRLGQCAACLEDAAKRHDRAGVIEVLAQLDREGVLIRASLESFLLRS</sequence>
<feature type="domain" description="Response regulatory" evidence="15">
    <location>
        <begin position="504"/>
        <end position="625"/>
    </location>
</feature>
<dbReference type="Gene3D" id="3.30.565.10">
    <property type="entry name" value="Histidine kinase-like ATPase, C-terminal domain"/>
    <property type="match status" value="1"/>
</dbReference>
<dbReference type="Gene3D" id="3.30.450.20">
    <property type="entry name" value="PAS domain"/>
    <property type="match status" value="1"/>
</dbReference>
<dbReference type="PANTHER" id="PTHR45339">
    <property type="entry name" value="HYBRID SIGNAL TRANSDUCTION HISTIDINE KINASE J"/>
    <property type="match status" value="1"/>
</dbReference>
<dbReference type="InterPro" id="IPR013656">
    <property type="entry name" value="PAS_4"/>
</dbReference>
<dbReference type="Gene3D" id="1.10.287.130">
    <property type="match status" value="1"/>
</dbReference>